<dbReference type="AlphaFoldDB" id="A0A2S9Q5N5"/>
<comment type="caution">
    <text evidence="8">The sequence shown here is derived from an EMBL/GenBank/DDBJ whole genome shotgun (WGS) entry which is preliminary data.</text>
</comment>
<dbReference type="InterPro" id="IPR012795">
    <property type="entry name" value="tRNA_Ile_lys_synt_N"/>
</dbReference>
<feature type="domain" description="tRNA(Ile)-lysidine/2-thiocytidine synthase N-terminal" evidence="7">
    <location>
        <begin position="34"/>
        <end position="214"/>
    </location>
</feature>
<evidence type="ECO:0000313" key="8">
    <source>
        <dbReference type="EMBL" id="PRH84678.1"/>
    </source>
</evidence>
<dbReference type="EMBL" id="PUEJ01000012">
    <property type="protein sequence ID" value="PRH84678.1"/>
    <property type="molecule type" value="Genomic_DNA"/>
</dbReference>
<evidence type="ECO:0000256" key="4">
    <source>
        <dbReference type="ARBA" id="ARBA00022840"/>
    </source>
</evidence>
<evidence type="ECO:0000259" key="7">
    <source>
        <dbReference type="Pfam" id="PF01171"/>
    </source>
</evidence>
<dbReference type="GO" id="GO:0005737">
    <property type="term" value="C:cytoplasm"/>
    <property type="evidence" value="ECO:0007669"/>
    <property type="project" value="UniProtKB-SubCell"/>
</dbReference>
<dbReference type="PANTHER" id="PTHR43033">
    <property type="entry name" value="TRNA(ILE)-LYSIDINE SYNTHASE-RELATED"/>
    <property type="match status" value="1"/>
</dbReference>
<comment type="catalytic activity">
    <reaction evidence="5 6">
        <text>cytidine(34) in tRNA(Ile2) + L-lysine + ATP = lysidine(34) in tRNA(Ile2) + AMP + diphosphate + H(+)</text>
        <dbReference type="Rhea" id="RHEA:43744"/>
        <dbReference type="Rhea" id="RHEA-COMP:10625"/>
        <dbReference type="Rhea" id="RHEA-COMP:10670"/>
        <dbReference type="ChEBI" id="CHEBI:15378"/>
        <dbReference type="ChEBI" id="CHEBI:30616"/>
        <dbReference type="ChEBI" id="CHEBI:32551"/>
        <dbReference type="ChEBI" id="CHEBI:33019"/>
        <dbReference type="ChEBI" id="CHEBI:82748"/>
        <dbReference type="ChEBI" id="CHEBI:83665"/>
        <dbReference type="ChEBI" id="CHEBI:456215"/>
        <dbReference type="EC" id="6.3.4.19"/>
    </reaction>
</comment>
<dbReference type="Proteomes" id="UP000237682">
    <property type="component" value="Unassembled WGS sequence"/>
</dbReference>
<dbReference type="GO" id="GO:0032267">
    <property type="term" value="F:tRNA(Ile)-lysidine synthase activity"/>
    <property type="evidence" value="ECO:0007669"/>
    <property type="project" value="UniProtKB-EC"/>
</dbReference>
<evidence type="ECO:0000256" key="1">
    <source>
        <dbReference type="ARBA" id="ARBA00022598"/>
    </source>
</evidence>
<dbReference type="NCBIfam" id="TIGR02432">
    <property type="entry name" value="lysidine_TilS_N"/>
    <property type="match status" value="1"/>
</dbReference>
<dbReference type="InterPro" id="IPR011063">
    <property type="entry name" value="TilS/TtcA_N"/>
</dbReference>
<proteinExistence type="inferred from homology"/>
<gene>
    <name evidence="6 8" type="primary">tilS</name>
    <name evidence="8" type="ORF">C5L14_26205</name>
</gene>
<comment type="domain">
    <text evidence="6">The N-terminal region contains the highly conserved SGGXDS motif, predicted to be a P-loop motif involved in ATP binding.</text>
</comment>
<dbReference type="SUPFAM" id="SSF52402">
    <property type="entry name" value="Adenine nucleotide alpha hydrolases-like"/>
    <property type="match status" value="1"/>
</dbReference>
<dbReference type="EC" id="6.3.4.19" evidence="6"/>
<evidence type="ECO:0000256" key="6">
    <source>
        <dbReference type="HAMAP-Rule" id="MF_01161"/>
    </source>
</evidence>
<evidence type="ECO:0000256" key="5">
    <source>
        <dbReference type="ARBA" id="ARBA00048539"/>
    </source>
</evidence>
<sequence>MTRGAVQREATLSTPIAPNELPALFADFHDRTHVVLAVSGGADSTALMLLAARWHAQNPQTRLTVASIDHALRPESAEECRIVSARAADLGLPCIIKRWEGDKPAARLQEAARSARYALLAEAAAEIGADAIATAHTLDDQAETVLMRLLHGSAIDGLAAMRPLTPLRPGLGLLRPLLGATRVRLVTTLQAAGMTWLEDPSNRNARFERVRLRALLDQLAPLGLDPARLALLARRAARSSDALEAITAERFEILAHGDQDRLRLDGPGLAACPADIRLRILERAILLVQDKSRGSAYGLRLDRLEALGAALEQALDPGHGRGKSWQRSLGGTLLRLDRSGNLQVTREPERRRGAIKNKM</sequence>
<dbReference type="RefSeq" id="WP_105865003.1">
    <property type="nucleotide sequence ID" value="NZ_PUEJ01000012.1"/>
</dbReference>
<dbReference type="HAMAP" id="MF_01161">
    <property type="entry name" value="tRNA_Ile_lys_synt"/>
    <property type="match status" value="1"/>
</dbReference>
<dbReference type="InterPro" id="IPR014729">
    <property type="entry name" value="Rossmann-like_a/b/a_fold"/>
</dbReference>
<comment type="function">
    <text evidence="6">Ligates lysine onto the cytidine present at position 34 of the AUA codon-specific tRNA(Ile) that contains the anticodon CAU, in an ATP-dependent manner. Cytidine is converted to lysidine, thus changing the amino acid specificity of the tRNA from methionine to isoleucine.</text>
</comment>
<keyword evidence="3 6" id="KW-0547">Nucleotide-binding</keyword>
<comment type="subcellular location">
    <subcellularLocation>
        <location evidence="6">Cytoplasm</location>
    </subcellularLocation>
</comment>
<dbReference type="Pfam" id="PF01171">
    <property type="entry name" value="ATP_bind_3"/>
    <property type="match status" value="1"/>
</dbReference>
<feature type="binding site" evidence="6">
    <location>
        <begin position="39"/>
        <end position="44"/>
    </location>
    <ligand>
        <name>ATP</name>
        <dbReference type="ChEBI" id="CHEBI:30616"/>
    </ligand>
</feature>
<evidence type="ECO:0000256" key="2">
    <source>
        <dbReference type="ARBA" id="ARBA00022694"/>
    </source>
</evidence>
<keyword evidence="9" id="KW-1185">Reference proteome</keyword>
<evidence type="ECO:0000313" key="9">
    <source>
        <dbReference type="Proteomes" id="UP000237682"/>
    </source>
</evidence>
<keyword evidence="2 6" id="KW-0819">tRNA processing</keyword>
<dbReference type="InterPro" id="IPR012094">
    <property type="entry name" value="tRNA_Ile_lys_synt"/>
</dbReference>
<dbReference type="GO" id="GO:0006400">
    <property type="term" value="P:tRNA modification"/>
    <property type="evidence" value="ECO:0007669"/>
    <property type="project" value="UniProtKB-UniRule"/>
</dbReference>
<keyword evidence="1 6" id="KW-0436">Ligase</keyword>
<dbReference type="OrthoDB" id="9807403at2"/>
<protein>
    <recommendedName>
        <fullName evidence="6">tRNA(Ile)-lysidine synthase</fullName>
        <ecNumber evidence="6">6.3.4.19</ecNumber>
    </recommendedName>
    <alternativeName>
        <fullName evidence="6">tRNA(Ile)-2-lysyl-cytidine synthase</fullName>
    </alternativeName>
    <alternativeName>
        <fullName evidence="6">tRNA(Ile)-lysidine synthetase</fullName>
    </alternativeName>
</protein>
<name>A0A2S9Q5N5_9HYPH</name>
<comment type="similarity">
    <text evidence="6">Belongs to the tRNA(Ile)-lysidine synthase family.</text>
</comment>
<keyword evidence="4 6" id="KW-0067">ATP-binding</keyword>
<reference evidence="8 9" key="1">
    <citation type="submission" date="2018-02" db="EMBL/GenBank/DDBJ databases">
        <title>Whole genome sequencing of endophytic bacterium.</title>
        <authorList>
            <person name="Eedara R."/>
            <person name="Podile A.R."/>
        </authorList>
    </citation>
    <scope>NUCLEOTIDE SEQUENCE [LARGE SCALE GENOMIC DNA]</scope>
    <source>
        <strain evidence="8 9">RP1T</strain>
    </source>
</reference>
<dbReference type="GO" id="GO:0005524">
    <property type="term" value="F:ATP binding"/>
    <property type="evidence" value="ECO:0007669"/>
    <property type="project" value="UniProtKB-UniRule"/>
</dbReference>
<organism evidence="8 9">
    <name type="scientific">Labrys okinawensis</name>
    <dbReference type="NCBI Taxonomy" id="346911"/>
    <lineage>
        <taxon>Bacteria</taxon>
        <taxon>Pseudomonadati</taxon>
        <taxon>Pseudomonadota</taxon>
        <taxon>Alphaproteobacteria</taxon>
        <taxon>Hyphomicrobiales</taxon>
        <taxon>Xanthobacteraceae</taxon>
        <taxon>Labrys</taxon>
    </lineage>
</organism>
<evidence type="ECO:0000256" key="3">
    <source>
        <dbReference type="ARBA" id="ARBA00022741"/>
    </source>
</evidence>
<accession>A0A2S9Q5N5</accession>
<keyword evidence="6" id="KW-0963">Cytoplasm</keyword>
<dbReference type="Gene3D" id="3.40.50.620">
    <property type="entry name" value="HUPs"/>
    <property type="match status" value="1"/>
</dbReference>
<dbReference type="CDD" id="cd01992">
    <property type="entry name" value="TilS_N"/>
    <property type="match status" value="1"/>
</dbReference>
<dbReference type="PANTHER" id="PTHR43033:SF1">
    <property type="entry name" value="TRNA(ILE)-LYSIDINE SYNTHASE-RELATED"/>
    <property type="match status" value="1"/>
</dbReference>